<name>A0A6A6NMS1_9PEZI</name>
<protein>
    <recommendedName>
        <fullName evidence="4">Protein kinase domain-containing protein</fullName>
    </recommendedName>
</protein>
<feature type="region of interest" description="Disordered" evidence="1">
    <location>
        <begin position="27"/>
        <end position="46"/>
    </location>
</feature>
<keyword evidence="3" id="KW-1185">Reference proteome</keyword>
<evidence type="ECO:0000256" key="1">
    <source>
        <dbReference type="SAM" id="MobiDB-lite"/>
    </source>
</evidence>
<evidence type="ECO:0008006" key="4">
    <source>
        <dbReference type="Google" id="ProtNLM"/>
    </source>
</evidence>
<reference evidence="2" key="1">
    <citation type="journal article" date="2020" name="Stud. Mycol.">
        <title>101 Dothideomycetes genomes: a test case for predicting lifestyles and emergence of pathogens.</title>
        <authorList>
            <person name="Haridas S."/>
            <person name="Albert R."/>
            <person name="Binder M."/>
            <person name="Bloem J."/>
            <person name="Labutti K."/>
            <person name="Salamov A."/>
            <person name="Andreopoulos B."/>
            <person name="Baker S."/>
            <person name="Barry K."/>
            <person name="Bills G."/>
            <person name="Bluhm B."/>
            <person name="Cannon C."/>
            <person name="Castanera R."/>
            <person name="Culley D."/>
            <person name="Daum C."/>
            <person name="Ezra D."/>
            <person name="Gonzalez J."/>
            <person name="Henrissat B."/>
            <person name="Kuo A."/>
            <person name="Liang C."/>
            <person name="Lipzen A."/>
            <person name="Lutzoni F."/>
            <person name="Magnuson J."/>
            <person name="Mondo S."/>
            <person name="Nolan M."/>
            <person name="Ohm R."/>
            <person name="Pangilinan J."/>
            <person name="Park H.-J."/>
            <person name="Ramirez L."/>
            <person name="Alfaro M."/>
            <person name="Sun H."/>
            <person name="Tritt A."/>
            <person name="Yoshinaga Y."/>
            <person name="Zwiers L.-H."/>
            <person name="Turgeon B."/>
            <person name="Goodwin S."/>
            <person name="Spatafora J."/>
            <person name="Crous P."/>
            <person name="Grigoriev I."/>
        </authorList>
    </citation>
    <scope>NUCLEOTIDE SEQUENCE</scope>
    <source>
        <strain evidence="2">ATCC 16933</strain>
    </source>
</reference>
<dbReference type="SUPFAM" id="SSF56112">
    <property type="entry name" value="Protein kinase-like (PK-like)"/>
    <property type="match status" value="1"/>
</dbReference>
<dbReference type="Proteomes" id="UP000799766">
    <property type="component" value="Unassembled WGS sequence"/>
</dbReference>
<sequence length="549" mass="62092">MDEIAEEKIAEEKQRLLEALRRLDEEDRRLDEARRQREEAETRAAQAERAVLPTTLTGTRGDTTRPTGRLYPKRIIPWEGFATRQRTIWEKLSNSSFSSSRVFPSPHQLDYVRSMLAPVGCEASLRHVARSVVQDAVKKLVREVYHDPALQVQLNLRGIVTFESQFIEEGPVRCVYQQADGQNGLTGEILPDDIINCDDESVEYLSKRLMAAVVTQCFSYMIRHGLQDGYIFTGEAVIFLHIPEDPTTVYYHICIPSLDVSEDDDDRLYRTALAQVFAFTLHALATDPPPQAWFDATAGLKTWAVEYVDILKKIPKTKRKPGQLPSSYKTEKWEESACAPIPTPARCAQAAETGPRHNDALDAESQVSIKERPFCTHKCLLGLLYGSTLDPACPNMASHRKEHLPQDQFLHLIRTQLATDRGSDADCYPLYLKGSRGALFKVRLSSHGYTLIAKGMESHQEHLNHERNMYTHALKVQGACIPVCVGKTSLLRPYYHSGGKYMHMLFLSWAGKPLFKYISPDNRSFYKRKAARALQGLHQQNVIHGDAAL</sequence>
<accession>A0A6A6NMS1</accession>
<proteinExistence type="predicted"/>
<dbReference type="AlphaFoldDB" id="A0A6A6NMS1"/>
<organism evidence="2 3">
    <name type="scientific">Lineolata rhizophorae</name>
    <dbReference type="NCBI Taxonomy" id="578093"/>
    <lineage>
        <taxon>Eukaryota</taxon>
        <taxon>Fungi</taxon>
        <taxon>Dikarya</taxon>
        <taxon>Ascomycota</taxon>
        <taxon>Pezizomycotina</taxon>
        <taxon>Dothideomycetes</taxon>
        <taxon>Dothideomycetes incertae sedis</taxon>
        <taxon>Lineolatales</taxon>
        <taxon>Lineolataceae</taxon>
        <taxon>Lineolata</taxon>
    </lineage>
</organism>
<feature type="compositionally biased region" description="Basic and acidic residues" evidence="1">
    <location>
        <begin position="27"/>
        <end position="42"/>
    </location>
</feature>
<gene>
    <name evidence="2" type="ORF">BDY21DRAFT_388289</name>
</gene>
<dbReference type="EMBL" id="MU001700">
    <property type="protein sequence ID" value="KAF2453055.1"/>
    <property type="molecule type" value="Genomic_DNA"/>
</dbReference>
<evidence type="ECO:0000313" key="2">
    <source>
        <dbReference type="EMBL" id="KAF2453055.1"/>
    </source>
</evidence>
<dbReference type="OrthoDB" id="3647394at2759"/>
<dbReference type="InterPro" id="IPR011009">
    <property type="entry name" value="Kinase-like_dom_sf"/>
</dbReference>
<evidence type="ECO:0000313" key="3">
    <source>
        <dbReference type="Proteomes" id="UP000799766"/>
    </source>
</evidence>